<evidence type="ECO:0000313" key="10">
    <source>
        <dbReference type="Proteomes" id="UP000601522"/>
    </source>
</evidence>
<dbReference type="GO" id="GO:0003676">
    <property type="term" value="F:nucleic acid binding"/>
    <property type="evidence" value="ECO:0007669"/>
    <property type="project" value="InterPro"/>
</dbReference>
<dbReference type="Pfam" id="PF02601">
    <property type="entry name" value="Exonuc_VII_L"/>
    <property type="match status" value="1"/>
</dbReference>
<feature type="domain" description="OB-fold nucleic acid binding" evidence="8">
    <location>
        <begin position="9"/>
        <end position="103"/>
    </location>
</feature>
<evidence type="ECO:0000313" key="9">
    <source>
        <dbReference type="EMBL" id="MBC8590569.1"/>
    </source>
</evidence>
<sequence>MAGDKMKPLKVSEINHYIKRMFNSDMILSNVQIEGEISNFKRHYSGHLYFVLKDEKSRIRCIMFKNDAEKCNMNIVDGQKVIANGYVSVYEKGGEYQLYVKNLIDKGIGELYKTFEELKNRLESQGIFDLEFKKTIPFIPNKIGVVTSATGAAIRDIITVIRRRYPSCNILIYPSLVQGNNAPKNIIDGLLYLDNREDIDLIIMGRGGGSLEELFAFNDEKLARTIFQLNTPIISAVGHETDFTIADFVSDLRAPTPSAAAEMAVPNIKNLSDELVNRYKRLENFYEQLLKFKIKELKFFSNSLKYNNPIFKIKDKKQELDMIFKDICNTINNRVNENLNRLNKLEKKLQILNPLASLDRGHSIILDKSGYMIKSIKDISIDDQINIIMKDGILKVTVNEKNLEESIDGYK</sequence>
<keyword evidence="4 5" id="KW-0269">Exonuclease</keyword>
<dbReference type="GO" id="GO:0005737">
    <property type="term" value="C:cytoplasm"/>
    <property type="evidence" value="ECO:0007669"/>
    <property type="project" value="UniProtKB-SubCell"/>
</dbReference>
<comment type="similarity">
    <text evidence="5 6">Belongs to the XseA family.</text>
</comment>
<dbReference type="AlphaFoldDB" id="A0A926F254"/>
<dbReference type="InterPro" id="IPR003753">
    <property type="entry name" value="Exonuc_VII_L"/>
</dbReference>
<comment type="subcellular location">
    <subcellularLocation>
        <location evidence="5 6">Cytoplasm</location>
    </subcellularLocation>
</comment>
<evidence type="ECO:0000256" key="3">
    <source>
        <dbReference type="ARBA" id="ARBA00022801"/>
    </source>
</evidence>
<evidence type="ECO:0000259" key="8">
    <source>
        <dbReference type="Pfam" id="PF13742"/>
    </source>
</evidence>
<feature type="domain" description="Exonuclease VII large subunit C-terminal" evidence="7">
    <location>
        <begin position="127"/>
        <end position="334"/>
    </location>
</feature>
<dbReference type="EMBL" id="JACRTK010000002">
    <property type="protein sequence ID" value="MBC8590569.1"/>
    <property type="molecule type" value="Genomic_DNA"/>
</dbReference>
<evidence type="ECO:0000256" key="6">
    <source>
        <dbReference type="RuleBase" id="RU004355"/>
    </source>
</evidence>
<dbReference type="PANTHER" id="PTHR30008:SF0">
    <property type="entry name" value="EXODEOXYRIBONUCLEASE 7 LARGE SUBUNIT"/>
    <property type="match status" value="1"/>
</dbReference>
<comment type="catalytic activity">
    <reaction evidence="5 6">
        <text>Exonucleolytic cleavage in either 5'- to 3'- or 3'- to 5'-direction to yield nucleoside 5'-phosphates.</text>
        <dbReference type="EC" id="3.1.11.6"/>
    </reaction>
</comment>
<dbReference type="GO" id="GO:0008855">
    <property type="term" value="F:exodeoxyribonuclease VII activity"/>
    <property type="evidence" value="ECO:0007669"/>
    <property type="project" value="UniProtKB-UniRule"/>
</dbReference>
<comment type="function">
    <text evidence="5">Bidirectionally degrades single-stranded DNA into large acid-insoluble oligonucleotides, which are then degraded further into small acid-soluble oligonucleotides.</text>
</comment>
<dbReference type="InterPro" id="IPR025824">
    <property type="entry name" value="OB-fold_nuc-bd_dom"/>
</dbReference>
<dbReference type="GO" id="GO:0006308">
    <property type="term" value="P:DNA catabolic process"/>
    <property type="evidence" value="ECO:0007669"/>
    <property type="project" value="UniProtKB-UniRule"/>
</dbReference>
<evidence type="ECO:0000259" key="7">
    <source>
        <dbReference type="Pfam" id="PF02601"/>
    </source>
</evidence>
<dbReference type="Pfam" id="PF13742">
    <property type="entry name" value="tRNA_anti_2"/>
    <property type="match status" value="1"/>
</dbReference>
<keyword evidence="10" id="KW-1185">Reference proteome</keyword>
<protein>
    <recommendedName>
        <fullName evidence="5">Exodeoxyribonuclease 7 large subunit</fullName>
        <ecNumber evidence="5">3.1.11.6</ecNumber>
    </recommendedName>
    <alternativeName>
        <fullName evidence="5">Exodeoxyribonuclease VII large subunit</fullName>
        <shortName evidence="5">Exonuclease VII large subunit</shortName>
    </alternativeName>
</protein>
<dbReference type="NCBIfam" id="TIGR00237">
    <property type="entry name" value="xseA"/>
    <property type="match status" value="1"/>
</dbReference>
<proteinExistence type="inferred from homology"/>
<comment type="subunit">
    <text evidence="5">Heterooligomer composed of large and small subunits.</text>
</comment>
<gene>
    <name evidence="5" type="primary">xseA</name>
    <name evidence="9" type="ORF">H8689_05420</name>
</gene>
<keyword evidence="2 5" id="KW-0540">Nuclease</keyword>
<accession>A0A926F254</accession>
<keyword evidence="3 5" id="KW-0378">Hydrolase</keyword>
<dbReference type="Proteomes" id="UP000601522">
    <property type="component" value="Unassembled WGS sequence"/>
</dbReference>
<dbReference type="HAMAP" id="MF_00378">
    <property type="entry name" value="Exonuc_7_L"/>
    <property type="match status" value="1"/>
</dbReference>
<dbReference type="InterPro" id="IPR020579">
    <property type="entry name" value="Exonuc_VII_lsu_C"/>
</dbReference>
<reference evidence="9 10" key="1">
    <citation type="submission" date="2020-08" db="EMBL/GenBank/DDBJ databases">
        <title>Genome public.</title>
        <authorList>
            <person name="Liu C."/>
            <person name="Sun Q."/>
        </authorList>
    </citation>
    <scope>NUCLEOTIDE SEQUENCE [LARGE SCALE GENOMIC DNA]</scope>
    <source>
        <strain evidence="9 10">NSJ-26</strain>
    </source>
</reference>
<dbReference type="GO" id="GO:0009318">
    <property type="term" value="C:exodeoxyribonuclease VII complex"/>
    <property type="evidence" value="ECO:0007669"/>
    <property type="project" value="UniProtKB-UniRule"/>
</dbReference>
<organism evidence="9 10">
    <name type="scientific">Wansuia hejianensis</name>
    <dbReference type="NCBI Taxonomy" id="2763667"/>
    <lineage>
        <taxon>Bacteria</taxon>
        <taxon>Bacillati</taxon>
        <taxon>Bacillota</taxon>
        <taxon>Clostridia</taxon>
        <taxon>Lachnospirales</taxon>
        <taxon>Lachnospiraceae</taxon>
        <taxon>Wansuia</taxon>
    </lineage>
</organism>
<dbReference type="PANTHER" id="PTHR30008">
    <property type="entry name" value="EXODEOXYRIBONUCLEASE 7 LARGE SUBUNIT"/>
    <property type="match status" value="1"/>
</dbReference>
<evidence type="ECO:0000256" key="1">
    <source>
        <dbReference type="ARBA" id="ARBA00022490"/>
    </source>
</evidence>
<name>A0A926F254_9FIRM</name>
<evidence type="ECO:0000256" key="5">
    <source>
        <dbReference type="HAMAP-Rule" id="MF_00378"/>
    </source>
</evidence>
<evidence type="ECO:0000256" key="4">
    <source>
        <dbReference type="ARBA" id="ARBA00022839"/>
    </source>
</evidence>
<evidence type="ECO:0000256" key="2">
    <source>
        <dbReference type="ARBA" id="ARBA00022722"/>
    </source>
</evidence>
<dbReference type="CDD" id="cd04489">
    <property type="entry name" value="ExoVII_LU_OBF"/>
    <property type="match status" value="1"/>
</dbReference>
<comment type="caution">
    <text evidence="9">The sequence shown here is derived from an EMBL/GenBank/DDBJ whole genome shotgun (WGS) entry which is preliminary data.</text>
</comment>
<keyword evidence="1 5" id="KW-0963">Cytoplasm</keyword>
<dbReference type="EC" id="3.1.11.6" evidence="5"/>